<dbReference type="AlphaFoldDB" id="A0A917A778"/>
<dbReference type="Proteomes" id="UP000660801">
    <property type="component" value="Unassembled WGS sequence"/>
</dbReference>
<evidence type="ECO:0000256" key="1">
    <source>
        <dbReference type="SAM" id="Coils"/>
    </source>
</evidence>
<gene>
    <name evidence="3" type="ORF">GCM10011510_12150</name>
</gene>
<reference evidence="3" key="1">
    <citation type="journal article" date="2014" name="Int. J. Syst. Evol. Microbiol.">
        <title>Complete genome sequence of Corynebacterium casei LMG S-19264T (=DSM 44701T), isolated from a smear-ripened cheese.</title>
        <authorList>
            <consortium name="US DOE Joint Genome Institute (JGI-PGF)"/>
            <person name="Walter F."/>
            <person name="Albersmeier A."/>
            <person name="Kalinowski J."/>
            <person name="Ruckert C."/>
        </authorList>
    </citation>
    <scope>NUCLEOTIDE SEQUENCE</scope>
    <source>
        <strain evidence="3">CGMCC 1.15533</strain>
    </source>
</reference>
<keyword evidence="2" id="KW-0472">Membrane</keyword>
<protein>
    <recommendedName>
        <fullName evidence="5">ABC transporter permease</fullName>
    </recommendedName>
</protein>
<feature type="transmembrane region" description="Helical" evidence="2">
    <location>
        <begin position="168"/>
        <end position="191"/>
    </location>
</feature>
<evidence type="ECO:0008006" key="5">
    <source>
        <dbReference type="Google" id="ProtNLM"/>
    </source>
</evidence>
<feature type="transmembrane region" description="Helical" evidence="2">
    <location>
        <begin position="294"/>
        <end position="311"/>
    </location>
</feature>
<organism evidence="3 4">
    <name type="scientific">Streptococcus himalayensis</name>
    <dbReference type="NCBI Taxonomy" id="1888195"/>
    <lineage>
        <taxon>Bacteria</taxon>
        <taxon>Bacillati</taxon>
        <taxon>Bacillota</taxon>
        <taxon>Bacilli</taxon>
        <taxon>Lactobacillales</taxon>
        <taxon>Streptococcaceae</taxon>
        <taxon>Streptococcus</taxon>
    </lineage>
</organism>
<name>A0A917A778_9STRE</name>
<reference evidence="3" key="2">
    <citation type="submission" date="2020-09" db="EMBL/GenBank/DDBJ databases">
        <authorList>
            <person name="Sun Q."/>
            <person name="Zhou Y."/>
        </authorList>
    </citation>
    <scope>NUCLEOTIDE SEQUENCE</scope>
    <source>
        <strain evidence="3">CGMCC 1.15533</strain>
    </source>
</reference>
<keyword evidence="2" id="KW-0812">Transmembrane</keyword>
<keyword evidence="4" id="KW-1185">Reference proteome</keyword>
<dbReference type="OrthoDB" id="2221001at2"/>
<dbReference type="RefSeq" id="WP_068992208.1">
    <property type="nucleotide sequence ID" value="NZ_BMJN01000019.1"/>
</dbReference>
<feature type="transmembrane region" description="Helical" evidence="2">
    <location>
        <begin position="212"/>
        <end position="237"/>
    </location>
</feature>
<feature type="coiled-coil region" evidence="1">
    <location>
        <begin position="48"/>
        <end position="102"/>
    </location>
</feature>
<proteinExistence type="predicted"/>
<feature type="transmembrane region" description="Helical" evidence="2">
    <location>
        <begin position="344"/>
        <end position="367"/>
    </location>
</feature>
<evidence type="ECO:0000313" key="4">
    <source>
        <dbReference type="Proteomes" id="UP000660801"/>
    </source>
</evidence>
<dbReference type="GO" id="GO:0140359">
    <property type="term" value="F:ABC-type transporter activity"/>
    <property type="evidence" value="ECO:0007669"/>
    <property type="project" value="InterPro"/>
</dbReference>
<keyword evidence="2" id="KW-1133">Transmembrane helix</keyword>
<dbReference type="EMBL" id="BMJN01000019">
    <property type="protein sequence ID" value="GGE32422.1"/>
    <property type="molecule type" value="Genomic_DNA"/>
</dbReference>
<evidence type="ECO:0000256" key="2">
    <source>
        <dbReference type="SAM" id="Phobius"/>
    </source>
</evidence>
<keyword evidence="1" id="KW-0175">Coiled coil</keyword>
<feature type="transmembrane region" description="Helical" evidence="2">
    <location>
        <begin position="261"/>
        <end position="282"/>
    </location>
</feature>
<evidence type="ECO:0000313" key="3">
    <source>
        <dbReference type="EMBL" id="GGE32422.1"/>
    </source>
</evidence>
<dbReference type="GO" id="GO:0016020">
    <property type="term" value="C:membrane"/>
    <property type="evidence" value="ECO:0007669"/>
    <property type="project" value="UniProtKB-SubCell"/>
</dbReference>
<sequence>MKFFCFEFKRFINNPKNKICLVLLLLLFIGLFILNQTTFQKGFSALSIETNQLNLQQSNQSVDNLKKAVELNPNDNQLIQELERAQEEQKIFLEQSETLKNEDYAAFTNLQYQLDSSRLEQISEKDSEEYKKLKINLKYYESVKGVAGSPSPYINSTDESAFTIGSSMMAWLSSTVIFVLLTVLVSDSISAEIESSQIRFYHLMGAKNPKNLLLKLCVPIVVTFSLTIMIFFCLYIIKGMMNSFGTLEYPYLTIDGDILPIWKVTLYTIVLYLVSLLFIASLGQFLGLVFKKSLVVIGLIVVCLTSFMTLSQEEWFRPFKKFFPFEYLGYGQVVNDKQILPQHAVLIGVCYLLIFSFLFIVISNHLYKNYYYRKG</sequence>
<accession>A0A917A778</accession>
<comment type="caution">
    <text evidence="3">The sequence shown here is derived from an EMBL/GenBank/DDBJ whole genome shotgun (WGS) entry which is preliminary data.</text>
</comment>